<reference evidence="2" key="2">
    <citation type="submission" date="2015-01" db="EMBL/GenBank/DDBJ databases">
        <title>Evolutionary Origins and Diversification of the Mycorrhizal Mutualists.</title>
        <authorList>
            <consortium name="DOE Joint Genome Institute"/>
            <consortium name="Mycorrhizal Genomics Consortium"/>
            <person name="Kohler A."/>
            <person name="Kuo A."/>
            <person name="Nagy L.G."/>
            <person name="Floudas D."/>
            <person name="Copeland A."/>
            <person name="Barry K.W."/>
            <person name="Cichocki N."/>
            <person name="Veneault-Fourrey C."/>
            <person name="LaButti K."/>
            <person name="Lindquist E.A."/>
            <person name="Lipzen A."/>
            <person name="Lundell T."/>
            <person name="Morin E."/>
            <person name="Murat C."/>
            <person name="Riley R."/>
            <person name="Ohm R."/>
            <person name="Sun H."/>
            <person name="Tunlid A."/>
            <person name="Henrissat B."/>
            <person name="Grigoriev I.V."/>
            <person name="Hibbett D.S."/>
            <person name="Martin F."/>
        </authorList>
    </citation>
    <scope>NUCLEOTIDE SEQUENCE [LARGE SCALE GENOMIC DNA]</scope>
    <source>
        <strain evidence="2">Foug A</strain>
    </source>
</reference>
<dbReference type="InParanoid" id="A0A0C3DU99"/>
<dbReference type="EMBL" id="KN822072">
    <property type="protein sequence ID" value="KIM59531.1"/>
    <property type="molecule type" value="Genomic_DNA"/>
</dbReference>
<evidence type="ECO:0000313" key="1">
    <source>
        <dbReference type="EMBL" id="KIM59531.1"/>
    </source>
</evidence>
<keyword evidence="2" id="KW-1185">Reference proteome</keyword>
<sequence>MFLQFPQCRRDDGFGGFRGGLRCEQGRGMRICRRVTNVTTAPYTRIPRKPRSARAQAEFIGSVRRSQSPTIQHYVHFTG</sequence>
<dbReference type="HOGENOM" id="CLU_2607426_0_0_1"/>
<dbReference type="Proteomes" id="UP000053989">
    <property type="component" value="Unassembled WGS sequence"/>
</dbReference>
<organism evidence="1 2">
    <name type="scientific">Scleroderma citrinum Foug A</name>
    <dbReference type="NCBI Taxonomy" id="1036808"/>
    <lineage>
        <taxon>Eukaryota</taxon>
        <taxon>Fungi</taxon>
        <taxon>Dikarya</taxon>
        <taxon>Basidiomycota</taxon>
        <taxon>Agaricomycotina</taxon>
        <taxon>Agaricomycetes</taxon>
        <taxon>Agaricomycetidae</taxon>
        <taxon>Boletales</taxon>
        <taxon>Sclerodermatineae</taxon>
        <taxon>Sclerodermataceae</taxon>
        <taxon>Scleroderma</taxon>
    </lineage>
</organism>
<accession>A0A0C3DU99</accession>
<protein>
    <submittedName>
        <fullName evidence="1">Uncharacterized protein</fullName>
    </submittedName>
</protein>
<gene>
    <name evidence="1" type="ORF">SCLCIDRAFT_1217659</name>
</gene>
<reference evidence="1 2" key="1">
    <citation type="submission" date="2014-04" db="EMBL/GenBank/DDBJ databases">
        <authorList>
            <consortium name="DOE Joint Genome Institute"/>
            <person name="Kuo A."/>
            <person name="Kohler A."/>
            <person name="Nagy L.G."/>
            <person name="Floudas D."/>
            <person name="Copeland A."/>
            <person name="Barry K.W."/>
            <person name="Cichocki N."/>
            <person name="Veneault-Fourrey C."/>
            <person name="LaButti K."/>
            <person name="Lindquist E.A."/>
            <person name="Lipzen A."/>
            <person name="Lundell T."/>
            <person name="Morin E."/>
            <person name="Murat C."/>
            <person name="Sun H."/>
            <person name="Tunlid A."/>
            <person name="Henrissat B."/>
            <person name="Grigoriev I.V."/>
            <person name="Hibbett D.S."/>
            <person name="Martin F."/>
            <person name="Nordberg H.P."/>
            <person name="Cantor M.N."/>
            <person name="Hua S.X."/>
        </authorList>
    </citation>
    <scope>NUCLEOTIDE SEQUENCE [LARGE SCALE GENOMIC DNA]</scope>
    <source>
        <strain evidence="1 2">Foug A</strain>
    </source>
</reference>
<dbReference type="AlphaFoldDB" id="A0A0C3DU99"/>
<evidence type="ECO:0000313" key="2">
    <source>
        <dbReference type="Proteomes" id="UP000053989"/>
    </source>
</evidence>
<proteinExistence type="predicted"/>
<name>A0A0C3DU99_9AGAM</name>